<evidence type="ECO:0000313" key="1">
    <source>
        <dbReference type="EMBL" id="QDU01227.1"/>
    </source>
</evidence>
<name>A0A517W7J7_9PLAN</name>
<dbReference type="AlphaFoldDB" id="A0A517W7J7"/>
<accession>A0A517W7J7</accession>
<dbReference type="RefSeq" id="WP_145036996.1">
    <property type="nucleotide sequence ID" value="NZ_CP036347.1"/>
</dbReference>
<protein>
    <submittedName>
        <fullName evidence="1">Uncharacterized protein</fullName>
    </submittedName>
</protein>
<gene>
    <name evidence="1" type="ORF">V6x_09060</name>
</gene>
<sequence>MKTSYSLYDVIETIGKRPAMYVGEKRLKNIGLFLDGYWIAMHDAGVEDATDPNFADFREFVRQKLNYSGSSAGWEKMILAVAAGCDSRQIRWEELNAPRSPEVHEKSLDLFWELLKEYRSTTDFEPDRNIP</sequence>
<reference evidence="1 2" key="1">
    <citation type="submission" date="2019-02" db="EMBL/GenBank/DDBJ databases">
        <title>Deep-cultivation of Planctomycetes and their phenomic and genomic characterization uncovers novel biology.</title>
        <authorList>
            <person name="Wiegand S."/>
            <person name="Jogler M."/>
            <person name="Boedeker C."/>
            <person name="Pinto D."/>
            <person name="Vollmers J."/>
            <person name="Rivas-Marin E."/>
            <person name="Kohn T."/>
            <person name="Peeters S.H."/>
            <person name="Heuer A."/>
            <person name="Rast P."/>
            <person name="Oberbeckmann S."/>
            <person name="Bunk B."/>
            <person name="Jeske O."/>
            <person name="Meyerdierks A."/>
            <person name="Storesund J.E."/>
            <person name="Kallscheuer N."/>
            <person name="Luecker S."/>
            <person name="Lage O.M."/>
            <person name="Pohl T."/>
            <person name="Merkel B.J."/>
            <person name="Hornburger P."/>
            <person name="Mueller R.-W."/>
            <person name="Bruemmer F."/>
            <person name="Labrenz M."/>
            <person name="Spormann A.M."/>
            <person name="Op den Camp H."/>
            <person name="Overmann J."/>
            <person name="Amann R."/>
            <person name="Jetten M.S.M."/>
            <person name="Mascher T."/>
            <person name="Medema M.H."/>
            <person name="Devos D.P."/>
            <person name="Kaster A.-K."/>
            <person name="Ovreas L."/>
            <person name="Rohde M."/>
            <person name="Galperin M.Y."/>
            <person name="Jogler C."/>
        </authorList>
    </citation>
    <scope>NUCLEOTIDE SEQUENCE [LARGE SCALE GENOMIC DNA]</scope>
    <source>
        <strain evidence="1 2">V6</strain>
    </source>
</reference>
<evidence type="ECO:0000313" key="2">
    <source>
        <dbReference type="Proteomes" id="UP000320722"/>
    </source>
</evidence>
<dbReference type="EMBL" id="CP036347">
    <property type="protein sequence ID" value="QDU01227.1"/>
    <property type="molecule type" value="Genomic_DNA"/>
</dbReference>
<organism evidence="1 2">
    <name type="scientific">Gimesia chilikensis</name>
    <dbReference type="NCBI Taxonomy" id="2605989"/>
    <lineage>
        <taxon>Bacteria</taxon>
        <taxon>Pseudomonadati</taxon>
        <taxon>Planctomycetota</taxon>
        <taxon>Planctomycetia</taxon>
        <taxon>Planctomycetales</taxon>
        <taxon>Planctomycetaceae</taxon>
        <taxon>Gimesia</taxon>
    </lineage>
</organism>
<proteinExistence type="predicted"/>
<dbReference type="Proteomes" id="UP000320722">
    <property type="component" value="Chromosome"/>
</dbReference>